<evidence type="ECO:0000256" key="1">
    <source>
        <dbReference type="SAM" id="MobiDB-lite"/>
    </source>
</evidence>
<dbReference type="SUPFAM" id="SSF56281">
    <property type="entry name" value="Metallo-hydrolase/oxidoreductase"/>
    <property type="match status" value="1"/>
</dbReference>
<feature type="compositionally biased region" description="Acidic residues" evidence="1">
    <location>
        <begin position="142"/>
        <end position="151"/>
    </location>
</feature>
<dbReference type="GO" id="GO:0003684">
    <property type="term" value="F:damaged DNA binding"/>
    <property type="evidence" value="ECO:0007669"/>
    <property type="project" value="TreeGrafter"/>
</dbReference>
<proteinExistence type="predicted"/>
<dbReference type="AlphaFoldDB" id="A0A2J7ZWS4"/>
<keyword evidence="3" id="KW-1185">Reference proteome</keyword>
<dbReference type="OrthoDB" id="550091at2759"/>
<comment type="caution">
    <text evidence="2">The sequence shown here is derived from an EMBL/GenBank/DDBJ whole genome shotgun (WGS) entry which is preliminary data.</text>
</comment>
<dbReference type="GO" id="GO:0036297">
    <property type="term" value="P:interstrand cross-link repair"/>
    <property type="evidence" value="ECO:0007669"/>
    <property type="project" value="TreeGrafter"/>
</dbReference>
<accession>A0A2J7ZWS4</accession>
<feature type="compositionally biased region" description="Polar residues" evidence="1">
    <location>
        <begin position="297"/>
        <end position="307"/>
    </location>
</feature>
<name>A0A2J7ZWS4_9CHLO</name>
<dbReference type="EMBL" id="PGGS01000365">
    <property type="protein sequence ID" value="PNH04714.1"/>
    <property type="molecule type" value="Genomic_DNA"/>
</dbReference>
<dbReference type="PANTHER" id="PTHR23240">
    <property type="entry name" value="DNA CROSS-LINK REPAIR PROTEIN PSO2/SNM1-RELATED"/>
    <property type="match status" value="1"/>
</dbReference>
<reference evidence="2 3" key="1">
    <citation type="journal article" date="2017" name="Mol. Biol. Evol.">
        <title>The 4-celled Tetrabaena socialis nuclear genome reveals the essential components for genetic control of cell number at the origin of multicellularity in the volvocine lineage.</title>
        <authorList>
            <person name="Featherston J."/>
            <person name="Arakaki Y."/>
            <person name="Hanschen E.R."/>
            <person name="Ferris P.J."/>
            <person name="Michod R.E."/>
            <person name="Olson B.J.S.C."/>
            <person name="Nozaki H."/>
            <person name="Durand P.M."/>
        </authorList>
    </citation>
    <scope>NUCLEOTIDE SEQUENCE [LARGE SCALE GENOMIC DNA]</scope>
    <source>
        <strain evidence="2 3">NIES-571</strain>
    </source>
</reference>
<evidence type="ECO:0000313" key="3">
    <source>
        <dbReference type="Proteomes" id="UP000236333"/>
    </source>
</evidence>
<feature type="region of interest" description="Disordered" evidence="1">
    <location>
        <begin position="127"/>
        <end position="151"/>
    </location>
</feature>
<gene>
    <name evidence="2" type="ORF">TSOC_009090</name>
</gene>
<feature type="compositionally biased region" description="Low complexity" evidence="1">
    <location>
        <begin position="308"/>
        <end position="327"/>
    </location>
</feature>
<organism evidence="2 3">
    <name type="scientific">Tetrabaena socialis</name>
    <dbReference type="NCBI Taxonomy" id="47790"/>
    <lineage>
        <taxon>Eukaryota</taxon>
        <taxon>Viridiplantae</taxon>
        <taxon>Chlorophyta</taxon>
        <taxon>core chlorophytes</taxon>
        <taxon>Chlorophyceae</taxon>
        <taxon>CS clade</taxon>
        <taxon>Chlamydomonadales</taxon>
        <taxon>Tetrabaenaceae</taxon>
        <taxon>Tetrabaena</taxon>
    </lineage>
</organism>
<keyword evidence="2" id="KW-0269">Exonuclease</keyword>
<dbReference type="GO" id="GO:0035312">
    <property type="term" value="F:5'-3' DNA exonuclease activity"/>
    <property type="evidence" value="ECO:0007669"/>
    <property type="project" value="TreeGrafter"/>
</dbReference>
<dbReference type="PANTHER" id="PTHR23240:SF31">
    <property type="entry name" value="DNA REPAIR METALLO-BETA-LACTAMASE FAMILY PROTEIN"/>
    <property type="match status" value="1"/>
</dbReference>
<dbReference type="InterPro" id="IPR036866">
    <property type="entry name" value="RibonucZ/Hydroxyglut_hydro"/>
</dbReference>
<protein>
    <submittedName>
        <fullName evidence="2">5' exonuclease Apollo</fullName>
    </submittedName>
</protein>
<dbReference type="GO" id="GO:0006303">
    <property type="term" value="P:double-strand break repair via nonhomologous end joining"/>
    <property type="evidence" value="ECO:0007669"/>
    <property type="project" value="TreeGrafter"/>
</dbReference>
<dbReference type="Gene3D" id="3.60.15.10">
    <property type="entry name" value="Ribonuclease Z/Hydroxyacylglutathione hydrolase-like"/>
    <property type="match status" value="1"/>
</dbReference>
<feature type="region of interest" description="Disordered" evidence="1">
    <location>
        <begin position="294"/>
        <end position="331"/>
    </location>
</feature>
<evidence type="ECO:0000313" key="2">
    <source>
        <dbReference type="EMBL" id="PNH04714.1"/>
    </source>
</evidence>
<keyword evidence="2" id="KW-0540">Nuclease</keyword>
<dbReference type="Proteomes" id="UP000236333">
    <property type="component" value="Unassembled WGS sequence"/>
</dbReference>
<sequence length="607" mass="62564">MAVPQHPTTLLSCLPYVVDTWMAQSSSTGKPHFLTHCHKDHTGGIEDCCADIYATDLTRRLLLLRQPDAARRANRFHTLQLGRRTDVSYGTVRFWVTPLDAAHCPGAAMLLFQGCFGTVSGAGRSGTEVGEALGRGGGGGDADADGSGAEEEEGEEGCVLDLLYLDCTFADLPLDFPSREDAARHAEHAIRGWGAAGGCSGSGGNGSSQGGRLRRVFLACGLLVTEPLAELAGRAFGQPLYVCPPRQYREFGFANAGLVRQRREELALLLPHQPLSDDPACVFHLCGNHDVSDRRGNSTGLPTPHNLSRSSSSSCEGRRSGSSASGACEGGESSGGCRAAGSGGDLAVAQPPLQGHYSGACLSSQLLALRTAAPAPTTAAHEGAVAAVLFAAHSSRSELVAALAVLRPRAMRPIGRDMVGRVAAVVLEFGGGAEGAAQVEAEVAARMAWAKRAGAEAIEVAAARAGLPTARRALEHGAAEGAAAAALYPPLPLPRVATLAGMFALRGARPREGLESPGCPPDSHPAKLIDNRNCATAAARASTQWVLCPAPPLPMRQLAAHPGLPLGCTLHGAAAGAVAPQSQWAVRLKGCSLLAALLASSSDEEGG</sequence>
<keyword evidence="2" id="KW-0378">Hydrolase</keyword>